<dbReference type="PRINTS" id="PR00758">
    <property type="entry name" value="ARSENICPUMP"/>
</dbReference>
<name>A0A9D2MH71_9FIRM</name>
<dbReference type="InterPro" id="IPR004680">
    <property type="entry name" value="Cit_transptr-like_dom"/>
</dbReference>
<reference evidence="10" key="2">
    <citation type="submission" date="2021-04" db="EMBL/GenBank/DDBJ databases">
        <authorList>
            <person name="Gilroy R."/>
        </authorList>
    </citation>
    <scope>NUCLEOTIDE SEQUENCE</scope>
    <source>
        <strain evidence="10">ChiHjej9B8-13557</strain>
    </source>
</reference>
<keyword evidence="5 8" id="KW-0812">Transmembrane</keyword>
<evidence type="ECO:0000256" key="4">
    <source>
        <dbReference type="ARBA" id="ARBA00022475"/>
    </source>
</evidence>
<feature type="transmembrane region" description="Helical" evidence="8">
    <location>
        <begin position="303"/>
        <end position="326"/>
    </location>
</feature>
<sequence length="424" mass="44833">MMYALIVFAVTYVLMLAFGKYRPYIALGSAAVFILSGMLPFDQIVGAIDFNVLLMIAGTMGLVQLFIDSKMPALLADLVMEKVPNVQMAAVALALFAGIISAFVDNVATVLMVAPIAMEICKKLKTNPVPFIIGIAVSSNLQGAATLVGDTTAIMLGSYAQMSFLDFFFYKGRPSIFWAVELGAVASALILAWLFRNEKAAVPKGAQRTKVTDYVPTVLLVGMIALLITASFIQNKPDITNGVICVTLLVIGMIYTWCKTGDKAAVTGPVKAIDFETIGLLFGLFLVIGGITHMGVVDAAAGLLARMGGGNVFVIYTAIVWASVLFSAFIDNIPYVATMLPVVTSLAAGLGVDPTVLYFGLLSGATLGGNCTPIGASANITGIGILRRAGHEVKTSDFCRIGIPFTLSAVIPAYIYLWLMYGGL</sequence>
<gene>
    <name evidence="10" type="ORF">H9771_09770</name>
</gene>
<feature type="transmembrane region" description="Helical" evidence="8">
    <location>
        <begin position="278"/>
        <end position="297"/>
    </location>
</feature>
<evidence type="ECO:0000256" key="6">
    <source>
        <dbReference type="ARBA" id="ARBA00022989"/>
    </source>
</evidence>
<evidence type="ECO:0000256" key="8">
    <source>
        <dbReference type="SAM" id="Phobius"/>
    </source>
</evidence>
<feature type="transmembrane region" description="Helical" evidence="8">
    <location>
        <begin position="25"/>
        <end position="41"/>
    </location>
</feature>
<organism evidence="10 11">
    <name type="scientific">Candidatus Faecalibacterium faecipullorum</name>
    <dbReference type="NCBI Taxonomy" id="2838578"/>
    <lineage>
        <taxon>Bacteria</taxon>
        <taxon>Bacillati</taxon>
        <taxon>Bacillota</taxon>
        <taxon>Clostridia</taxon>
        <taxon>Eubacteriales</taxon>
        <taxon>Oscillospiraceae</taxon>
        <taxon>Faecalibacterium</taxon>
    </lineage>
</organism>
<comment type="subcellular location">
    <subcellularLocation>
        <location evidence="1">Cell membrane</location>
        <topology evidence="1">Multi-pass membrane protein</topology>
    </subcellularLocation>
</comment>
<feature type="transmembrane region" description="Helical" evidence="8">
    <location>
        <begin position="333"/>
        <end position="352"/>
    </location>
</feature>
<keyword evidence="4" id="KW-1003">Cell membrane</keyword>
<evidence type="ECO:0000256" key="7">
    <source>
        <dbReference type="ARBA" id="ARBA00023136"/>
    </source>
</evidence>
<protein>
    <submittedName>
        <fullName evidence="10">Arsenic transporter</fullName>
    </submittedName>
</protein>
<feature type="transmembrane region" description="Helical" evidence="8">
    <location>
        <begin position="176"/>
        <end position="194"/>
    </location>
</feature>
<evidence type="ECO:0000256" key="2">
    <source>
        <dbReference type="ARBA" id="ARBA00009843"/>
    </source>
</evidence>
<keyword evidence="7 8" id="KW-0472">Membrane</keyword>
<dbReference type="InterPro" id="IPR000802">
    <property type="entry name" value="Arsenical_pump_ArsB"/>
</dbReference>
<dbReference type="GO" id="GO:0005886">
    <property type="term" value="C:plasma membrane"/>
    <property type="evidence" value="ECO:0007669"/>
    <property type="project" value="UniProtKB-SubCell"/>
</dbReference>
<dbReference type="GO" id="GO:0015105">
    <property type="term" value="F:arsenite transmembrane transporter activity"/>
    <property type="evidence" value="ECO:0007669"/>
    <property type="project" value="InterPro"/>
</dbReference>
<evidence type="ECO:0000259" key="9">
    <source>
        <dbReference type="Pfam" id="PF03600"/>
    </source>
</evidence>
<evidence type="ECO:0000313" key="10">
    <source>
        <dbReference type="EMBL" id="HJB59919.1"/>
    </source>
</evidence>
<comment type="similarity">
    <text evidence="2">Belongs to the CitM (TC 2.A.11) transporter family.</text>
</comment>
<dbReference type="PANTHER" id="PTHR43568">
    <property type="entry name" value="P PROTEIN"/>
    <property type="match status" value="1"/>
</dbReference>
<feature type="domain" description="Citrate transporter-like" evidence="9">
    <location>
        <begin position="269"/>
        <end position="418"/>
    </location>
</feature>
<feature type="transmembrane region" description="Helical" evidence="8">
    <location>
        <begin position="214"/>
        <end position="233"/>
    </location>
</feature>
<feature type="transmembrane region" description="Helical" evidence="8">
    <location>
        <begin position="48"/>
        <end position="67"/>
    </location>
</feature>
<feature type="transmembrane region" description="Helical" evidence="8">
    <location>
        <begin position="239"/>
        <end position="258"/>
    </location>
</feature>
<evidence type="ECO:0000256" key="3">
    <source>
        <dbReference type="ARBA" id="ARBA00022448"/>
    </source>
</evidence>
<dbReference type="Pfam" id="PF03600">
    <property type="entry name" value="CitMHS"/>
    <property type="match status" value="2"/>
</dbReference>
<accession>A0A9D2MH71</accession>
<feature type="transmembrane region" description="Helical" evidence="8">
    <location>
        <begin position="129"/>
        <end position="156"/>
    </location>
</feature>
<keyword evidence="6 8" id="KW-1133">Transmembrane helix</keyword>
<keyword evidence="3" id="KW-0813">Transport</keyword>
<dbReference type="InterPro" id="IPR051475">
    <property type="entry name" value="Diverse_Ion_Transporter"/>
</dbReference>
<evidence type="ECO:0000256" key="5">
    <source>
        <dbReference type="ARBA" id="ARBA00022692"/>
    </source>
</evidence>
<evidence type="ECO:0000256" key="1">
    <source>
        <dbReference type="ARBA" id="ARBA00004651"/>
    </source>
</evidence>
<feature type="transmembrane region" description="Helical" evidence="8">
    <location>
        <begin position="87"/>
        <end position="117"/>
    </location>
</feature>
<feature type="transmembrane region" description="Helical" evidence="8">
    <location>
        <begin position="398"/>
        <end position="419"/>
    </location>
</feature>
<reference evidence="10" key="1">
    <citation type="journal article" date="2021" name="PeerJ">
        <title>Extensive microbial diversity within the chicken gut microbiome revealed by metagenomics and culture.</title>
        <authorList>
            <person name="Gilroy R."/>
            <person name="Ravi A."/>
            <person name="Getino M."/>
            <person name="Pursley I."/>
            <person name="Horton D.L."/>
            <person name="Alikhan N.F."/>
            <person name="Baker D."/>
            <person name="Gharbi K."/>
            <person name="Hall N."/>
            <person name="Watson M."/>
            <person name="Adriaenssens E.M."/>
            <person name="Foster-Nyarko E."/>
            <person name="Jarju S."/>
            <person name="Secka A."/>
            <person name="Antonio M."/>
            <person name="Oren A."/>
            <person name="Chaudhuri R.R."/>
            <person name="La Ragione R."/>
            <person name="Hildebrand F."/>
            <person name="Pallen M.J."/>
        </authorList>
    </citation>
    <scope>NUCLEOTIDE SEQUENCE</scope>
    <source>
        <strain evidence="10">ChiHjej9B8-13557</strain>
    </source>
</reference>
<evidence type="ECO:0000313" key="11">
    <source>
        <dbReference type="Proteomes" id="UP000824211"/>
    </source>
</evidence>
<feature type="domain" description="Citrate transporter-like" evidence="9">
    <location>
        <begin position="12"/>
        <end position="252"/>
    </location>
</feature>
<feature type="transmembrane region" description="Helical" evidence="8">
    <location>
        <begin position="358"/>
        <end position="386"/>
    </location>
</feature>
<dbReference type="AlphaFoldDB" id="A0A9D2MH71"/>
<dbReference type="Proteomes" id="UP000824211">
    <property type="component" value="Unassembled WGS sequence"/>
</dbReference>
<dbReference type="EMBL" id="DWXX01000185">
    <property type="protein sequence ID" value="HJB59919.1"/>
    <property type="molecule type" value="Genomic_DNA"/>
</dbReference>
<dbReference type="PANTHER" id="PTHR43568:SF1">
    <property type="entry name" value="P PROTEIN"/>
    <property type="match status" value="1"/>
</dbReference>
<comment type="caution">
    <text evidence="10">The sequence shown here is derived from an EMBL/GenBank/DDBJ whole genome shotgun (WGS) entry which is preliminary data.</text>
</comment>
<proteinExistence type="inferred from homology"/>